<dbReference type="Proteomes" id="UP000824890">
    <property type="component" value="Unassembled WGS sequence"/>
</dbReference>
<gene>
    <name evidence="2" type="ORF">HID58_055473</name>
</gene>
<evidence type="ECO:0000259" key="1">
    <source>
        <dbReference type="Pfam" id="PF02721"/>
    </source>
</evidence>
<dbReference type="EMBL" id="JAGKQM010000013">
    <property type="protein sequence ID" value="KAH0893044.1"/>
    <property type="molecule type" value="Genomic_DNA"/>
</dbReference>
<comment type="caution">
    <text evidence="2">The sequence shown here is derived from an EMBL/GenBank/DDBJ whole genome shotgun (WGS) entry which is preliminary data.</text>
</comment>
<sequence>MNFISDLKSKNVIRLWKQYLTGGGETIEMVFVYAKGYKIHESIKMDLVSQIHTLLRQGCSKLLFNFFLAPSCINREFQ</sequence>
<evidence type="ECO:0000313" key="3">
    <source>
        <dbReference type="Proteomes" id="UP000824890"/>
    </source>
</evidence>
<proteinExistence type="predicted"/>
<dbReference type="Pfam" id="PF02721">
    <property type="entry name" value="DUF223"/>
    <property type="match status" value="1"/>
</dbReference>
<name>A0ABQ8AKH0_BRANA</name>
<protein>
    <recommendedName>
        <fullName evidence="1">Replication protein A 70 kDa DNA-binding subunit B/D first OB fold domain-containing protein</fullName>
    </recommendedName>
</protein>
<feature type="domain" description="Replication protein A 70 kDa DNA-binding subunit B/D first OB fold" evidence="1">
    <location>
        <begin position="12"/>
        <end position="72"/>
    </location>
</feature>
<organism evidence="2 3">
    <name type="scientific">Brassica napus</name>
    <name type="common">Rape</name>
    <dbReference type="NCBI Taxonomy" id="3708"/>
    <lineage>
        <taxon>Eukaryota</taxon>
        <taxon>Viridiplantae</taxon>
        <taxon>Streptophyta</taxon>
        <taxon>Embryophyta</taxon>
        <taxon>Tracheophyta</taxon>
        <taxon>Spermatophyta</taxon>
        <taxon>Magnoliopsida</taxon>
        <taxon>eudicotyledons</taxon>
        <taxon>Gunneridae</taxon>
        <taxon>Pentapetalae</taxon>
        <taxon>rosids</taxon>
        <taxon>malvids</taxon>
        <taxon>Brassicales</taxon>
        <taxon>Brassicaceae</taxon>
        <taxon>Brassiceae</taxon>
        <taxon>Brassica</taxon>
    </lineage>
</organism>
<reference evidence="2 3" key="1">
    <citation type="submission" date="2021-05" db="EMBL/GenBank/DDBJ databases">
        <title>Genome Assembly of Synthetic Allotetraploid Brassica napus Reveals Homoeologous Exchanges between Subgenomes.</title>
        <authorList>
            <person name="Davis J.T."/>
        </authorList>
    </citation>
    <scope>NUCLEOTIDE SEQUENCE [LARGE SCALE GENOMIC DNA]</scope>
    <source>
        <strain evidence="3">cv. Da-Ae</strain>
        <tissue evidence="2">Seedling</tissue>
    </source>
</reference>
<evidence type="ECO:0000313" key="2">
    <source>
        <dbReference type="EMBL" id="KAH0893044.1"/>
    </source>
</evidence>
<keyword evidence="3" id="KW-1185">Reference proteome</keyword>
<dbReference type="InterPro" id="IPR003871">
    <property type="entry name" value="RFA1B/D_OB_1st"/>
</dbReference>
<accession>A0ABQ8AKH0</accession>